<keyword evidence="2" id="KW-1185">Reference proteome</keyword>
<name>N1QDS4_SPHMS</name>
<organism evidence="1 2">
    <name type="scientific">Sphaerulina musiva (strain SO2202)</name>
    <name type="common">Poplar stem canker fungus</name>
    <name type="synonym">Septoria musiva</name>
    <dbReference type="NCBI Taxonomy" id="692275"/>
    <lineage>
        <taxon>Eukaryota</taxon>
        <taxon>Fungi</taxon>
        <taxon>Dikarya</taxon>
        <taxon>Ascomycota</taxon>
        <taxon>Pezizomycotina</taxon>
        <taxon>Dothideomycetes</taxon>
        <taxon>Dothideomycetidae</taxon>
        <taxon>Mycosphaerellales</taxon>
        <taxon>Mycosphaerellaceae</taxon>
        <taxon>Sphaerulina</taxon>
    </lineage>
</organism>
<protein>
    <submittedName>
        <fullName evidence="1">Uncharacterized protein</fullName>
    </submittedName>
</protein>
<gene>
    <name evidence="1" type="ORF">SEPMUDRAFT_151630</name>
</gene>
<evidence type="ECO:0000313" key="1">
    <source>
        <dbReference type="EMBL" id="EMF09700.1"/>
    </source>
</evidence>
<accession>N1QDS4</accession>
<proteinExistence type="predicted"/>
<sequence>MQQQQQPFELTSYNQFPRALDLISLDPQQILQINISSQSEIACGTGLTSPESRMQLRDSSLRISQSITTSRSVGRSMAGMKSTFWTNSTLIIPFSARSNDYVPYGNLPF</sequence>
<reference evidence="1 2" key="1">
    <citation type="journal article" date="2012" name="PLoS Pathog.">
        <title>Diverse lifestyles and strategies of plant pathogenesis encoded in the genomes of eighteen Dothideomycetes fungi.</title>
        <authorList>
            <person name="Ohm R.A."/>
            <person name="Feau N."/>
            <person name="Henrissat B."/>
            <person name="Schoch C.L."/>
            <person name="Horwitz B.A."/>
            <person name="Barry K.W."/>
            <person name="Condon B.J."/>
            <person name="Copeland A.C."/>
            <person name="Dhillon B."/>
            <person name="Glaser F."/>
            <person name="Hesse C.N."/>
            <person name="Kosti I."/>
            <person name="LaButti K."/>
            <person name="Lindquist E.A."/>
            <person name="Lucas S."/>
            <person name="Salamov A.A."/>
            <person name="Bradshaw R.E."/>
            <person name="Ciuffetti L."/>
            <person name="Hamelin R.C."/>
            <person name="Kema G.H.J."/>
            <person name="Lawrence C."/>
            <person name="Scott J.A."/>
            <person name="Spatafora J.W."/>
            <person name="Turgeon B.G."/>
            <person name="de Wit P.J.G.M."/>
            <person name="Zhong S."/>
            <person name="Goodwin S.B."/>
            <person name="Grigoriev I.V."/>
        </authorList>
    </citation>
    <scope>NUCLEOTIDE SEQUENCE [LARGE SCALE GENOMIC DNA]</scope>
    <source>
        <strain evidence="1 2">SO2202</strain>
    </source>
</reference>
<dbReference type="HOGENOM" id="CLU_2185591_0_0_1"/>
<dbReference type="AlphaFoldDB" id="N1QDS4"/>
<dbReference type="Proteomes" id="UP000016931">
    <property type="component" value="Unassembled WGS sequence"/>
</dbReference>
<dbReference type="GeneID" id="27904075"/>
<dbReference type="RefSeq" id="XP_016757821.1">
    <property type="nucleotide sequence ID" value="XM_016906938.1"/>
</dbReference>
<dbReference type="EMBL" id="KB456269">
    <property type="protein sequence ID" value="EMF09700.1"/>
    <property type="molecule type" value="Genomic_DNA"/>
</dbReference>
<evidence type="ECO:0000313" key="2">
    <source>
        <dbReference type="Proteomes" id="UP000016931"/>
    </source>
</evidence>